<organism evidence="3 4">
    <name type="scientific">Durusdinium trenchii</name>
    <dbReference type="NCBI Taxonomy" id="1381693"/>
    <lineage>
        <taxon>Eukaryota</taxon>
        <taxon>Sar</taxon>
        <taxon>Alveolata</taxon>
        <taxon>Dinophyceae</taxon>
        <taxon>Suessiales</taxon>
        <taxon>Symbiodiniaceae</taxon>
        <taxon>Durusdinium</taxon>
    </lineage>
</organism>
<accession>A0ABP0PYZ6</accession>
<evidence type="ECO:0000256" key="2">
    <source>
        <dbReference type="SAM" id="MobiDB-lite"/>
    </source>
</evidence>
<keyword evidence="4" id="KW-1185">Reference proteome</keyword>
<comment type="caution">
    <text evidence="3">The sequence shown here is derived from an EMBL/GenBank/DDBJ whole genome shotgun (WGS) entry which is preliminary data.</text>
</comment>
<name>A0ABP0PYZ6_9DINO</name>
<evidence type="ECO:0000313" key="4">
    <source>
        <dbReference type="Proteomes" id="UP001642484"/>
    </source>
</evidence>
<proteinExistence type="predicted"/>
<evidence type="ECO:0000313" key="3">
    <source>
        <dbReference type="EMBL" id="CAK9081236.1"/>
    </source>
</evidence>
<dbReference type="Proteomes" id="UP001642484">
    <property type="component" value="Unassembled WGS sequence"/>
</dbReference>
<feature type="coiled-coil region" evidence="1">
    <location>
        <begin position="4"/>
        <end position="88"/>
    </location>
</feature>
<evidence type="ECO:0000256" key="1">
    <source>
        <dbReference type="SAM" id="Coils"/>
    </source>
</evidence>
<feature type="compositionally biased region" description="Basic and acidic residues" evidence="2">
    <location>
        <begin position="120"/>
        <end position="154"/>
    </location>
</feature>
<reference evidence="3 4" key="1">
    <citation type="submission" date="2024-02" db="EMBL/GenBank/DDBJ databases">
        <authorList>
            <person name="Chen Y."/>
            <person name="Shah S."/>
            <person name="Dougan E. K."/>
            <person name="Thang M."/>
            <person name="Chan C."/>
        </authorList>
    </citation>
    <scope>NUCLEOTIDE SEQUENCE [LARGE SCALE GENOMIC DNA]</scope>
</reference>
<protein>
    <submittedName>
        <fullName evidence="3">Uncharacterized protein</fullName>
    </submittedName>
</protein>
<keyword evidence="1" id="KW-0175">Coiled coil</keyword>
<sequence>MAGVQDLRAQLLQAESNRKEALQILCSQQEQRAKALEEMNSRKEEQLVKLHNRLQEALTVLQEGQKMYAQQQQQMDAYQQQIEKLCQSKSPVKLHQSKHPSEAFVRPSSRTQERPSPAADEEKSRARDEEKARAGKQEEEKARDREEKAGHEDLLSEDINEFLGMDTSEAEQVLAALQALLAEKEQLHQQLLSEQAEAEERLKALREMGA</sequence>
<gene>
    <name evidence="3" type="ORF">CCMP2556_LOCUS39762</name>
</gene>
<feature type="region of interest" description="Disordered" evidence="2">
    <location>
        <begin position="89"/>
        <end position="157"/>
    </location>
</feature>
<dbReference type="EMBL" id="CAXAMN010023818">
    <property type="protein sequence ID" value="CAK9081236.1"/>
    <property type="molecule type" value="Genomic_DNA"/>
</dbReference>